<feature type="compositionally biased region" description="Low complexity" evidence="1">
    <location>
        <begin position="88"/>
        <end position="104"/>
    </location>
</feature>
<feature type="compositionally biased region" description="Basic and acidic residues" evidence="1">
    <location>
        <begin position="77"/>
        <end position="87"/>
    </location>
</feature>
<feature type="region of interest" description="Disordered" evidence="1">
    <location>
        <begin position="1"/>
        <end position="191"/>
    </location>
</feature>
<evidence type="ECO:0000313" key="3">
    <source>
        <dbReference type="Proteomes" id="UP000483820"/>
    </source>
</evidence>
<gene>
    <name evidence="2" type="ORF">GCK72_022670</name>
</gene>
<evidence type="ECO:0000313" key="2">
    <source>
        <dbReference type="EMBL" id="KAF1746217.1"/>
    </source>
</evidence>
<dbReference type="KEGG" id="crq:GCK72_022670"/>
<dbReference type="AlphaFoldDB" id="A0A6A5FUF0"/>
<sequence length="257" mass="27567">MNRNSNKSRIAKIKSTRSRDSAAVPSPRTERDRHTHLRARNGPAVNQNTHYAPIVSPAGRKNRRQVQQERAANARRGLREKYKDRQRAAANVPANVAPAAPAAPSSHAGQSVADPSITRRRRASALRSPVAPVLTRRRATSRPDPRSASRSTPLSAPRPAPATATSRPSAPRRSAPVPSVPPTAPAPPIARQTSMGDQEAMIALIGQSMHPTRAAVKQLRVKTTNGGQGSTSDAPAPKKPRMTAVQQQSKKDRGGKK</sequence>
<dbReference type="EMBL" id="WUAV01000006">
    <property type="protein sequence ID" value="KAF1746217.1"/>
    <property type="molecule type" value="Genomic_DNA"/>
</dbReference>
<feature type="compositionally biased region" description="Pro residues" evidence="1">
    <location>
        <begin position="178"/>
        <end position="188"/>
    </location>
</feature>
<dbReference type="GeneID" id="9798651"/>
<protein>
    <submittedName>
        <fullName evidence="2">Uncharacterized protein</fullName>
    </submittedName>
</protein>
<dbReference type="Proteomes" id="UP000483820">
    <property type="component" value="Chromosome X"/>
</dbReference>
<evidence type="ECO:0000256" key="1">
    <source>
        <dbReference type="SAM" id="MobiDB-lite"/>
    </source>
</evidence>
<accession>A0A6A5FUF0</accession>
<dbReference type="RefSeq" id="XP_003092144.2">
    <property type="nucleotide sequence ID" value="XM_003092096.2"/>
</dbReference>
<comment type="caution">
    <text evidence="2">The sequence shown here is derived from an EMBL/GenBank/DDBJ whole genome shotgun (WGS) entry which is preliminary data.</text>
</comment>
<feature type="region of interest" description="Disordered" evidence="1">
    <location>
        <begin position="203"/>
        <end position="257"/>
    </location>
</feature>
<proteinExistence type="predicted"/>
<reference evidence="2 3" key="1">
    <citation type="submission" date="2019-12" db="EMBL/GenBank/DDBJ databases">
        <title>Chromosome-level assembly of the Caenorhabditis remanei genome.</title>
        <authorList>
            <person name="Teterina A.A."/>
            <person name="Willis J.H."/>
            <person name="Phillips P.C."/>
        </authorList>
    </citation>
    <scope>NUCLEOTIDE SEQUENCE [LARGE SCALE GENOMIC DNA]</scope>
    <source>
        <strain evidence="2 3">PX506</strain>
        <tissue evidence="2">Whole organism</tissue>
    </source>
</reference>
<feature type="compositionally biased region" description="Polar residues" evidence="1">
    <location>
        <begin position="221"/>
        <end position="233"/>
    </location>
</feature>
<organism evidence="2 3">
    <name type="scientific">Caenorhabditis remanei</name>
    <name type="common">Caenorhabditis vulgaris</name>
    <dbReference type="NCBI Taxonomy" id="31234"/>
    <lineage>
        <taxon>Eukaryota</taxon>
        <taxon>Metazoa</taxon>
        <taxon>Ecdysozoa</taxon>
        <taxon>Nematoda</taxon>
        <taxon>Chromadorea</taxon>
        <taxon>Rhabditida</taxon>
        <taxon>Rhabditina</taxon>
        <taxon>Rhabditomorpha</taxon>
        <taxon>Rhabditoidea</taxon>
        <taxon>Rhabditidae</taxon>
        <taxon>Peloderinae</taxon>
        <taxon>Caenorhabditis</taxon>
    </lineage>
</organism>
<feature type="compositionally biased region" description="Low complexity" evidence="1">
    <location>
        <begin position="148"/>
        <end position="177"/>
    </location>
</feature>
<dbReference type="CTD" id="9798651"/>
<name>A0A6A5FUF0_CAERE</name>